<keyword evidence="16" id="KW-1185">Reference proteome</keyword>
<evidence type="ECO:0000256" key="7">
    <source>
        <dbReference type="ARBA" id="ARBA00022884"/>
    </source>
</evidence>
<feature type="domain" description="DUS-like FMN-binding" evidence="14">
    <location>
        <begin position="43"/>
        <end position="341"/>
    </location>
</feature>
<evidence type="ECO:0000259" key="14">
    <source>
        <dbReference type="Pfam" id="PF01207"/>
    </source>
</evidence>
<feature type="binding site" evidence="13">
    <location>
        <begin position="45"/>
        <end position="47"/>
    </location>
    <ligand>
        <name>FMN</name>
        <dbReference type="ChEBI" id="CHEBI:58210"/>
    </ligand>
</feature>
<dbReference type="SUPFAM" id="SSF51395">
    <property type="entry name" value="FMN-linked oxidoreductases"/>
    <property type="match status" value="1"/>
</dbReference>
<keyword evidence="5 11" id="KW-0819">tRNA processing</keyword>
<name>A0A117J4F0_TRASO</name>
<protein>
    <recommendedName>
        <fullName evidence="11">tRNA-dihydrouridine synthase</fullName>
        <ecNumber evidence="11">1.3.1.-</ecNumber>
    </recommendedName>
</protein>
<feature type="binding site" evidence="13">
    <location>
        <position position="99"/>
    </location>
    <ligand>
        <name>FMN</name>
        <dbReference type="ChEBI" id="CHEBI:58210"/>
    </ligand>
</feature>
<keyword evidence="3 11" id="KW-0285">Flavoprotein</keyword>
<comment type="cofactor">
    <cofactor evidence="11 13">
        <name>FMN</name>
        <dbReference type="ChEBI" id="CHEBI:58210"/>
    </cofactor>
</comment>
<evidence type="ECO:0000313" key="16">
    <source>
        <dbReference type="Proteomes" id="UP000054078"/>
    </source>
</evidence>
<comment type="catalytic activity">
    <reaction evidence="10">
        <text>a 5,6-dihydrouridine in tRNA + NAD(+) = a uridine in tRNA + NADH + H(+)</text>
        <dbReference type="Rhea" id="RHEA:54452"/>
        <dbReference type="Rhea" id="RHEA-COMP:13339"/>
        <dbReference type="Rhea" id="RHEA-COMP:13887"/>
        <dbReference type="ChEBI" id="CHEBI:15378"/>
        <dbReference type="ChEBI" id="CHEBI:57540"/>
        <dbReference type="ChEBI" id="CHEBI:57945"/>
        <dbReference type="ChEBI" id="CHEBI:65315"/>
        <dbReference type="ChEBI" id="CHEBI:74443"/>
    </reaction>
</comment>
<dbReference type="EMBL" id="LOJF01000009">
    <property type="protein sequence ID" value="KUH58301.1"/>
    <property type="molecule type" value="Genomic_DNA"/>
</dbReference>
<evidence type="ECO:0000256" key="9">
    <source>
        <dbReference type="ARBA" id="ARBA00048205"/>
    </source>
</evidence>
<keyword evidence="2" id="KW-0820">tRNA-binding</keyword>
<feature type="binding site" evidence="13">
    <location>
        <position position="203"/>
    </location>
    <ligand>
        <name>FMN</name>
        <dbReference type="ChEBI" id="CHEBI:58210"/>
    </ligand>
</feature>
<evidence type="ECO:0000256" key="3">
    <source>
        <dbReference type="ARBA" id="ARBA00022630"/>
    </source>
</evidence>
<dbReference type="InterPro" id="IPR013785">
    <property type="entry name" value="Aldolase_TIM"/>
</dbReference>
<dbReference type="Proteomes" id="UP000054078">
    <property type="component" value="Unassembled WGS sequence"/>
</dbReference>
<keyword evidence="4 11" id="KW-0288">FMN</keyword>
<evidence type="ECO:0000256" key="10">
    <source>
        <dbReference type="ARBA" id="ARBA00048802"/>
    </source>
</evidence>
<proteinExistence type="inferred from homology"/>
<comment type="caution">
    <text evidence="15">The sequence shown here is derived from an EMBL/GenBank/DDBJ whole genome shotgun (WGS) entry which is preliminary data.</text>
</comment>
<feature type="binding site" evidence="13">
    <location>
        <begin position="258"/>
        <end position="259"/>
    </location>
    <ligand>
        <name>FMN</name>
        <dbReference type="ChEBI" id="CHEBI:58210"/>
    </ligand>
</feature>
<gene>
    <name evidence="15" type="ORF">AUL39_04615</name>
</gene>
<dbReference type="EC" id="1.3.1.-" evidence="11"/>
<dbReference type="Gene3D" id="1.10.1200.80">
    <property type="entry name" value="Putative flavin oxidoreducatase, domain 2"/>
    <property type="match status" value="1"/>
</dbReference>
<comment type="similarity">
    <text evidence="11">Belongs to the dus family.</text>
</comment>
<keyword evidence="8 11" id="KW-0560">Oxidoreductase</keyword>
<dbReference type="OrthoDB" id="9764501at2"/>
<dbReference type="GO" id="GO:0050660">
    <property type="term" value="F:flavin adenine dinucleotide binding"/>
    <property type="evidence" value="ECO:0007669"/>
    <property type="project" value="InterPro"/>
</dbReference>
<dbReference type="InterPro" id="IPR024036">
    <property type="entry name" value="tRNA-dHydroUridine_Synthase_C"/>
</dbReference>
<evidence type="ECO:0000256" key="8">
    <source>
        <dbReference type="ARBA" id="ARBA00023002"/>
    </source>
</evidence>
<dbReference type="PIRSF" id="PIRSF006621">
    <property type="entry name" value="Dus"/>
    <property type="match status" value="1"/>
</dbReference>
<dbReference type="GO" id="GO:0017150">
    <property type="term" value="F:tRNA dihydrouridine synthase activity"/>
    <property type="evidence" value="ECO:0007669"/>
    <property type="project" value="InterPro"/>
</dbReference>
<feature type="binding site" evidence="13">
    <location>
        <position position="173"/>
    </location>
    <ligand>
        <name>FMN</name>
        <dbReference type="ChEBI" id="CHEBI:58210"/>
    </ligand>
</feature>
<dbReference type="CDD" id="cd02801">
    <property type="entry name" value="DUS_like_FMN"/>
    <property type="match status" value="1"/>
</dbReference>
<keyword evidence="7" id="KW-0694">RNA-binding</keyword>
<dbReference type="Gene3D" id="3.20.20.70">
    <property type="entry name" value="Aldolase class I"/>
    <property type="match status" value="1"/>
</dbReference>
<dbReference type="InterPro" id="IPR001269">
    <property type="entry name" value="DUS_fam"/>
</dbReference>
<dbReference type="STRING" id="1299998.AUL39_04615"/>
<keyword evidence="6" id="KW-0521">NADP</keyword>
<keyword evidence="13" id="KW-0547">Nucleotide-binding</keyword>
<dbReference type="Pfam" id="PF01207">
    <property type="entry name" value="Dus"/>
    <property type="match status" value="1"/>
</dbReference>
<evidence type="ECO:0000256" key="1">
    <source>
        <dbReference type="ARBA" id="ARBA00002790"/>
    </source>
</evidence>
<dbReference type="InterPro" id="IPR035587">
    <property type="entry name" value="DUS-like_FMN-bd"/>
</dbReference>
<evidence type="ECO:0000256" key="2">
    <source>
        <dbReference type="ARBA" id="ARBA00022555"/>
    </source>
</evidence>
<evidence type="ECO:0000256" key="13">
    <source>
        <dbReference type="PIRSR" id="PIRSR006621-2"/>
    </source>
</evidence>
<comment type="function">
    <text evidence="1 11">Catalyzes the synthesis of 5,6-dihydrouridine (D), a modified base found in the D-loop of most tRNAs, via the reduction of the C5-C6 double bond in target uridines.</text>
</comment>
<evidence type="ECO:0000256" key="4">
    <source>
        <dbReference type="ARBA" id="ARBA00022643"/>
    </source>
</evidence>
<accession>A0A117J4F0</accession>
<dbReference type="AlphaFoldDB" id="A0A117J4F0"/>
<sequence length="354" mass="37264">MTPSQVLAEWGPAAGLLAAPAALPAQTDGLNLKSRFRLKPFLMAPMAGVSDAAYRTMARAGGAGLAYTEMVSCAGLHYGGEKTWELVEPAETEPDIAVQLFGSKPELFREAAASVCERLGNRLALIDINMACPVPKVTKKGEGSALLDNPELAASLVQACIEGSGAQVPVTAKIRRGRRMGEEVAPEFARAMEAAGASAIAVHGRFANQLYHGEADWGCVSRVVKAVSVPVIGSGDVSSAQAGARMLAETGASAVMVARGSYGNPWIFRDAAALRLGESPAPHDAREKIAAFRCHVRLLSATGANLKRARSLAGWYLRGMPEAARLRGMAVTCLTLEDYLAVADEAERMLCDAE</sequence>
<organism evidence="15 16">
    <name type="scientific">Tractidigestivibacter scatoligenes</name>
    <name type="common">Olsenella scatoligenes</name>
    <dbReference type="NCBI Taxonomy" id="1299998"/>
    <lineage>
        <taxon>Bacteria</taxon>
        <taxon>Bacillati</taxon>
        <taxon>Actinomycetota</taxon>
        <taxon>Coriobacteriia</taxon>
        <taxon>Coriobacteriales</taxon>
        <taxon>Atopobiaceae</taxon>
        <taxon>Tractidigestivibacter</taxon>
    </lineage>
</organism>
<evidence type="ECO:0000256" key="5">
    <source>
        <dbReference type="ARBA" id="ARBA00022694"/>
    </source>
</evidence>
<evidence type="ECO:0000256" key="6">
    <source>
        <dbReference type="ARBA" id="ARBA00022857"/>
    </source>
</evidence>
<evidence type="ECO:0000256" key="11">
    <source>
        <dbReference type="PIRNR" id="PIRNR006621"/>
    </source>
</evidence>
<comment type="catalytic activity">
    <reaction evidence="9">
        <text>a 5,6-dihydrouridine in tRNA + NADP(+) = a uridine in tRNA + NADPH + H(+)</text>
        <dbReference type="Rhea" id="RHEA:23624"/>
        <dbReference type="Rhea" id="RHEA-COMP:13339"/>
        <dbReference type="Rhea" id="RHEA-COMP:13887"/>
        <dbReference type="ChEBI" id="CHEBI:15378"/>
        <dbReference type="ChEBI" id="CHEBI:57783"/>
        <dbReference type="ChEBI" id="CHEBI:58349"/>
        <dbReference type="ChEBI" id="CHEBI:65315"/>
        <dbReference type="ChEBI" id="CHEBI:74443"/>
    </reaction>
</comment>
<feature type="active site" description="Proton donor" evidence="12">
    <location>
        <position position="132"/>
    </location>
</feature>
<dbReference type="PANTHER" id="PTHR45846">
    <property type="entry name" value="TRNA-DIHYDROURIDINE(47) SYNTHASE [NAD(P)(+)]-LIKE"/>
    <property type="match status" value="1"/>
</dbReference>
<evidence type="ECO:0000313" key="15">
    <source>
        <dbReference type="EMBL" id="KUH58301.1"/>
    </source>
</evidence>
<dbReference type="PANTHER" id="PTHR45846:SF1">
    <property type="entry name" value="TRNA-DIHYDROURIDINE(47) SYNTHASE [NAD(P)(+)]-LIKE"/>
    <property type="match status" value="1"/>
</dbReference>
<evidence type="ECO:0000256" key="12">
    <source>
        <dbReference type="PIRSR" id="PIRSR006621-1"/>
    </source>
</evidence>
<reference evidence="15 16" key="1">
    <citation type="submission" date="2015-12" db="EMBL/GenBank/DDBJ databases">
        <title>Draft Genome Sequence of Olsenella scatoligenes SK9K4T; a Producer of 3-Methylindole- (skatole) and 4-Methylphenol- (p-cresol) Isolated from Pig Feces.</title>
        <authorList>
            <person name="Li X."/>
            <person name="Borg B."/>
            <person name="Canibe N."/>
        </authorList>
    </citation>
    <scope>NUCLEOTIDE SEQUENCE [LARGE SCALE GENOMIC DNA]</scope>
    <source>
        <strain evidence="15 16">SK9K4</strain>
    </source>
</reference>
<dbReference type="GO" id="GO:0000049">
    <property type="term" value="F:tRNA binding"/>
    <property type="evidence" value="ECO:0007669"/>
    <property type="project" value="UniProtKB-KW"/>
</dbReference>